<protein>
    <recommendedName>
        <fullName evidence="8">Probable branched-chain-amino-acid aminotransferase</fullName>
        <ecNumber evidence="7">2.6.1.42</ecNumber>
    </recommendedName>
</protein>
<evidence type="ECO:0000256" key="3">
    <source>
        <dbReference type="ARBA" id="ARBA00004824"/>
    </source>
</evidence>
<evidence type="ECO:0000256" key="13">
    <source>
        <dbReference type="ARBA" id="ARBA00049229"/>
    </source>
</evidence>
<evidence type="ECO:0000256" key="10">
    <source>
        <dbReference type="ARBA" id="ARBA00023304"/>
    </source>
</evidence>
<comment type="pathway">
    <text evidence="3">Amino-acid biosynthesis; L-isoleucine biosynthesis; L-isoleucine from 2-oxobutanoate: step 4/4.</text>
</comment>
<evidence type="ECO:0000256" key="2">
    <source>
        <dbReference type="ARBA" id="ARBA00003109"/>
    </source>
</evidence>
<gene>
    <name evidence="14" type="ORF">EDC22_1097</name>
</gene>
<dbReference type="Proteomes" id="UP000295678">
    <property type="component" value="Unassembled WGS sequence"/>
</dbReference>
<dbReference type="RefSeq" id="WP_132807262.1">
    <property type="nucleotide sequence ID" value="NZ_SMAK01000009.1"/>
</dbReference>
<evidence type="ECO:0000256" key="9">
    <source>
        <dbReference type="ARBA" id="ARBA00022898"/>
    </source>
</evidence>
<dbReference type="AlphaFoldDB" id="A0A4R3M6W1"/>
<comment type="catalytic activity">
    <reaction evidence="11">
        <text>L-valine + 2-oxoglutarate = 3-methyl-2-oxobutanoate + L-glutamate</text>
        <dbReference type="Rhea" id="RHEA:24813"/>
        <dbReference type="ChEBI" id="CHEBI:11851"/>
        <dbReference type="ChEBI" id="CHEBI:16810"/>
        <dbReference type="ChEBI" id="CHEBI:29985"/>
        <dbReference type="ChEBI" id="CHEBI:57762"/>
        <dbReference type="EC" id="2.6.1.42"/>
    </reaction>
</comment>
<organism evidence="14 15">
    <name type="scientific">Tepidamorphus gemmatus</name>
    <dbReference type="NCBI Taxonomy" id="747076"/>
    <lineage>
        <taxon>Bacteria</taxon>
        <taxon>Pseudomonadati</taxon>
        <taxon>Pseudomonadota</taxon>
        <taxon>Alphaproteobacteria</taxon>
        <taxon>Hyphomicrobiales</taxon>
        <taxon>Tepidamorphaceae</taxon>
        <taxon>Tepidamorphus</taxon>
    </lineage>
</organism>
<dbReference type="EMBL" id="SMAK01000009">
    <property type="protein sequence ID" value="TCT08333.1"/>
    <property type="molecule type" value="Genomic_DNA"/>
</dbReference>
<proteinExistence type="inferred from homology"/>
<reference evidence="14 15" key="1">
    <citation type="submission" date="2019-03" db="EMBL/GenBank/DDBJ databases">
        <title>Genomic Encyclopedia of Type Strains, Phase IV (KMG-IV): sequencing the most valuable type-strain genomes for metagenomic binning, comparative biology and taxonomic classification.</title>
        <authorList>
            <person name="Goeker M."/>
        </authorList>
    </citation>
    <scope>NUCLEOTIDE SEQUENCE [LARGE SCALE GENOMIC DNA]</scope>
    <source>
        <strain evidence="14 15">DSM 19345</strain>
    </source>
</reference>
<comment type="cofactor">
    <cofactor evidence="1">
        <name>pyridoxal 5'-phosphate</name>
        <dbReference type="ChEBI" id="CHEBI:597326"/>
    </cofactor>
</comment>
<evidence type="ECO:0000256" key="5">
    <source>
        <dbReference type="ARBA" id="ARBA00005072"/>
    </source>
</evidence>
<dbReference type="SUPFAM" id="SSF56752">
    <property type="entry name" value="D-aminoacid aminotransferase-like PLP-dependent enzymes"/>
    <property type="match status" value="1"/>
</dbReference>
<evidence type="ECO:0000256" key="6">
    <source>
        <dbReference type="ARBA" id="ARBA00009320"/>
    </source>
</evidence>
<keyword evidence="10" id="KW-0100">Branched-chain amino acid biosynthesis</keyword>
<evidence type="ECO:0000256" key="7">
    <source>
        <dbReference type="ARBA" id="ARBA00013053"/>
    </source>
</evidence>
<dbReference type="GO" id="GO:0008652">
    <property type="term" value="P:amino acid biosynthetic process"/>
    <property type="evidence" value="ECO:0007669"/>
    <property type="project" value="UniProtKB-ARBA"/>
</dbReference>
<dbReference type="Gene3D" id="3.20.10.10">
    <property type="entry name" value="D-amino Acid Aminotransferase, subunit A, domain 2"/>
    <property type="match status" value="1"/>
</dbReference>
<comment type="pathway">
    <text evidence="4">Amino-acid biosynthesis; L-valine biosynthesis; L-valine from pyruvate: step 4/4.</text>
</comment>
<keyword evidence="15" id="KW-1185">Reference proteome</keyword>
<dbReference type="GO" id="GO:0009082">
    <property type="term" value="P:branched-chain amino acid biosynthetic process"/>
    <property type="evidence" value="ECO:0007669"/>
    <property type="project" value="UniProtKB-KW"/>
</dbReference>
<evidence type="ECO:0000313" key="14">
    <source>
        <dbReference type="EMBL" id="TCT08333.1"/>
    </source>
</evidence>
<evidence type="ECO:0000256" key="4">
    <source>
        <dbReference type="ARBA" id="ARBA00004931"/>
    </source>
</evidence>
<keyword evidence="14" id="KW-0032">Aminotransferase</keyword>
<keyword evidence="9" id="KW-0663">Pyridoxal phosphate</keyword>
<dbReference type="Gene3D" id="3.30.470.10">
    <property type="match status" value="1"/>
</dbReference>
<dbReference type="InterPro" id="IPR043131">
    <property type="entry name" value="BCAT-like_N"/>
</dbReference>
<dbReference type="FunFam" id="3.20.10.10:FF:000002">
    <property type="entry name" value="D-alanine aminotransferase"/>
    <property type="match status" value="1"/>
</dbReference>
<dbReference type="EC" id="2.6.1.42" evidence="7"/>
<evidence type="ECO:0000256" key="8">
    <source>
        <dbReference type="ARBA" id="ARBA00014472"/>
    </source>
</evidence>
<name>A0A4R3M6W1_9HYPH</name>
<accession>A0A4R3M6W1</accession>
<comment type="caution">
    <text evidence="14">The sequence shown here is derived from an EMBL/GenBank/DDBJ whole genome shotgun (WGS) entry which is preliminary data.</text>
</comment>
<evidence type="ECO:0000256" key="12">
    <source>
        <dbReference type="ARBA" id="ARBA00048798"/>
    </source>
</evidence>
<comment type="catalytic activity">
    <reaction evidence="13">
        <text>L-leucine + 2-oxoglutarate = 4-methyl-2-oxopentanoate + L-glutamate</text>
        <dbReference type="Rhea" id="RHEA:18321"/>
        <dbReference type="ChEBI" id="CHEBI:16810"/>
        <dbReference type="ChEBI" id="CHEBI:17865"/>
        <dbReference type="ChEBI" id="CHEBI:29985"/>
        <dbReference type="ChEBI" id="CHEBI:57427"/>
        <dbReference type="EC" id="2.6.1.42"/>
    </reaction>
</comment>
<evidence type="ECO:0000313" key="15">
    <source>
        <dbReference type="Proteomes" id="UP000295678"/>
    </source>
</evidence>
<dbReference type="InterPro" id="IPR050571">
    <property type="entry name" value="Class-IV_PLP-Dep_Aminotrnsfr"/>
</dbReference>
<dbReference type="InterPro" id="IPR036038">
    <property type="entry name" value="Aminotransferase-like"/>
</dbReference>
<keyword evidence="10" id="KW-0028">Amino-acid biosynthesis</keyword>
<comment type="function">
    <text evidence="2">Acts on leucine, isoleucine and valine.</text>
</comment>
<comment type="similarity">
    <text evidence="6">Belongs to the class-IV pyridoxal-phosphate-dependent aminotransferase family.</text>
</comment>
<sequence length="304" mass="33358">MQYPPGCAFLDGAFCAIEDAKISVLDWGFLRSDATYDVVHVWKGRFFRLDRHLDRFFASVDKLRMACPYDRDEVAAILAECVRRADLEDAYVEMIMTRGVSPTFSRDPRDAINRFIAFVIPFGWILRPEERDAGLSVAIAETQRISPLSVDPTVKNYHWLDLVRGMFEAYERGARTVVLPDGAGNITEGPGFNLFVVKDGRVATPDSGVLHGITRLSALDLLAEAGIEAVARPVSLAETRAADELFATSTAGGIMPVTSLDGAKVGDGRPGPITSKLIEAYWAAHTRPDWTVAVKDIPAPRSMA</sequence>
<dbReference type="InterPro" id="IPR043132">
    <property type="entry name" value="BCAT-like_C"/>
</dbReference>
<comment type="catalytic activity">
    <reaction evidence="12">
        <text>L-isoleucine + 2-oxoglutarate = (S)-3-methyl-2-oxopentanoate + L-glutamate</text>
        <dbReference type="Rhea" id="RHEA:24801"/>
        <dbReference type="ChEBI" id="CHEBI:16810"/>
        <dbReference type="ChEBI" id="CHEBI:29985"/>
        <dbReference type="ChEBI" id="CHEBI:35146"/>
        <dbReference type="ChEBI" id="CHEBI:58045"/>
        <dbReference type="EC" id="2.6.1.42"/>
    </reaction>
</comment>
<dbReference type="InterPro" id="IPR001544">
    <property type="entry name" value="Aminotrans_IV"/>
</dbReference>
<dbReference type="PANTHER" id="PTHR42743">
    <property type="entry name" value="AMINO-ACID AMINOTRANSFERASE"/>
    <property type="match status" value="1"/>
</dbReference>
<dbReference type="PANTHER" id="PTHR42743:SF11">
    <property type="entry name" value="AMINODEOXYCHORISMATE LYASE"/>
    <property type="match status" value="1"/>
</dbReference>
<evidence type="ECO:0000256" key="11">
    <source>
        <dbReference type="ARBA" id="ARBA00048212"/>
    </source>
</evidence>
<comment type="pathway">
    <text evidence="5">Amino-acid biosynthesis; L-leucine biosynthesis; L-leucine from 3-methyl-2-oxobutanoate: step 4/4.</text>
</comment>
<evidence type="ECO:0000256" key="1">
    <source>
        <dbReference type="ARBA" id="ARBA00001933"/>
    </source>
</evidence>
<dbReference type="OrthoDB" id="9805628at2"/>
<keyword evidence="14" id="KW-0808">Transferase</keyword>
<dbReference type="GO" id="GO:0004084">
    <property type="term" value="F:branched-chain-amino-acid transaminase activity"/>
    <property type="evidence" value="ECO:0007669"/>
    <property type="project" value="UniProtKB-EC"/>
</dbReference>
<dbReference type="Pfam" id="PF01063">
    <property type="entry name" value="Aminotran_4"/>
    <property type="match status" value="1"/>
</dbReference>